<accession>A0A068S8B2</accession>
<dbReference type="Proteomes" id="UP000027586">
    <property type="component" value="Unassembled WGS sequence"/>
</dbReference>
<dbReference type="VEuPathDB" id="FungiDB:LCOR_08918.1"/>
<reference evidence="1" key="1">
    <citation type="submission" date="2013-08" db="EMBL/GenBank/DDBJ databases">
        <title>Gene expansion shapes genome architecture in the human pathogen Lichtheimia corymbifera: an evolutionary genomics analysis in the ancient terrestrial Mucorales (Mucoromycotina).</title>
        <authorList>
            <person name="Schwartze V.U."/>
            <person name="Winter S."/>
            <person name="Shelest E."/>
            <person name="Marcet-Houben M."/>
            <person name="Horn F."/>
            <person name="Wehner S."/>
            <person name="Hoffmann K."/>
            <person name="Riege K."/>
            <person name="Sammeth M."/>
            <person name="Nowrousian M."/>
            <person name="Valiante V."/>
            <person name="Linde J."/>
            <person name="Jacobsen I.D."/>
            <person name="Marz M."/>
            <person name="Brakhage A.A."/>
            <person name="Gabaldon T."/>
            <person name="Bocker S."/>
            <person name="Voigt K."/>
        </authorList>
    </citation>
    <scope>NUCLEOTIDE SEQUENCE [LARGE SCALE GENOMIC DNA]</scope>
    <source>
        <strain evidence="1">FSU 9682</strain>
    </source>
</reference>
<evidence type="ECO:0000313" key="1">
    <source>
        <dbReference type="EMBL" id="CDH58037.1"/>
    </source>
</evidence>
<comment type="caution">
    <text evidence="1">The sequence shown here is derived from an EMBL/GenBank/DDBJ whole genome shotgun (WGS) entry which is preliminary data.</text>
</comment>
<dbReference type="AlphaFoldDB" id="A0A068S8B2"/>
<name>A0A068S8B2_9FUNG</name>
<organism evidence="1 2">
    <name type="scientific">Lichtheimia corymbifera JMRC:FSU:9682</name>
    <dbReference type="NCBI Taxonomy" id="1263082"/>
    <lineage>
        <taxon>Eukaryota</taxon>
        <taxon>Fungi</taxon>
        <taxon>Fungi incertae sedis</taxon>
        <taxon>Mucoromycota</taxon>
        <taxon>Mucoromycotina</taxon>
        <taxon>Mucoromycetes</taxon>
        <taxon>Mucorales</taxon>
        <taxon>Lichtheimiaceae</taxon>
        <taxon>Lichtheimia</taxon>
    </lineage>
</organism>
<gene>
    <name evidence="1" type="ORF">LCOR_08918.1</name>
</gene>
<sequence length="161" mass="18387">MQRVHICRNGKRHTARQVSQTKYNHKGVSMVNGNVLDAKATTVTRAIRTRLELHGNTAIYNSYQDPQCETHQDGSPFQQLSTDLPTYINARSSSPSSAPQPPWILLLARNFYHIRKSRQHVAVSFLEFKDPSTHRNDQREGRHISIPNLSTWGTFNMCQTS</sequence>
<evidence type="ECO:0000313" key="2">
    <source>
        <dbReference type="Proteomes" id="UP000027586"/>
    </source>
</evidence>
<protein>
    <submittedName>
        <fullName evidence="1">Uncharacterized protein</fullName>
    </submittedName>
</protein>
<proteinExistence type="predicted"/>
<keyword evidence="2" id="KW-1185">Reference proteome</keyword>
<dbReference type="EMBL" id="CBTN010000052">
    <property type="protein sequence ID" value="CDH58037.1"/>
    <property type="molecule type" value="Genomic_DNA"/>
</dbReference>